<reference evidence="3 4" key="1">
    <citation type="submission" date="2024-02" db="EMBL/GenBank/DDBJ databases">
        <title>A draft genome for the cacao thread blight pathogen Marasmius crinis-equi.</title>
        <authorList>
            <person name="Cohen S.P."/>
            <person name="Baruah I.K."/>
            <person name="Amoako-Attah I."/>
            <person name="Bukari Y."/>
            <person name="Meinhardt L.W."/>
            <person name="Bailey B.A."/>
        </authorList>
    </citation>
    <scope>NUCLEOTIDE SEQUENCE [LARGE SCALE GENOMIC DNA]</scope>
    <source>
        <strain evidence="3 4">GH-76</strain>
    </source>
</reference>
<evidence type="ECO:0000313" key="4">
    <source>
        <dbReference type="Proteomes" id="UP001465976"/>
    </source>
</evidence>
<feature type="compositionally biased region" description="Low complexity" evidence="1">
    <location>
        <begin position="294"/>
        <end position="304"/>
    </location>
</feature>
<gene>
    <name evidence="3" type="ORF">V5O48_018831</name>
</gene>
<sequence length="505" mass="55772">HHELLPPSLHLENLTKDGSRPVSGGGFADIWKGHLGDTRDVCLKVLRVFADDMNWTRLMKESSNEILLWRQLQHPNILEFLGISTTLFDHTVTIVSPWMSNGTVMTFGQKQHATFDRKMKLIRGIVNGIAYLHEHNPPIIHGDIKGMNILVKDDEEPCIADFGLCSIQKETVFQTTSRAHERGSLPWLAPELLNPDDVPNVNNRSRDIYALGCTIAEILSGSPPFSDKANPAQIILAVLLKGERPKRPVECPDWLWLLMESCWHADATKRPEVAEVYSRLNEDLSTLGHAMSAPSTTTLLSPSRRPLETRPTSPNRSTGAQLSTTRSFASSGPAGDTSIADKLHTPEATACLALGHQLLQEPLHAHHVLAIGRSETRDMPIATNIYTHAPGEQSNRDQLLQPDSQRTESSGKDENAAQTPTGTPSQSVPLPALIQEPNRGEGPPIKGPSIKGPSPNVPPTMSSLRIRRVLIACIECRRRKVRDLQVIDRHAKDAERMDYAASTNQ</sequence>
<keyword evidence="4" id="KW-1185">Reference proteome</keyword>
<feature type="compositionally biased region" description="Polar residues" evidence="1">
    <location>
        <begin position="416"/>
        <end position="428"/>
    </location>
</feature>
<dbReference type="InterPro" id="IPR051681">
    <property type="entry name" value="Ser/Thr_Kinases-Pseudokinases"/>
</dbReference>
<dbReference type="InterPro" id="IPR000719">
    <property type="entry name" value="Prot_kinase_dom"/>
</dbReference>
<evidence type="ECO:0000256" key="1">
    <source>
        <dbReference type="SAM" id="MobiDB-lite"/>
    </source>
</evidence>
<feature type="compositionally biased region" description="Basic and acidic residues" evidence="1">
    <location>
        <begin position="405"/>
        <end position="415"/>
    </location>
</feature>
<feature type="compositionally biased region" description="Polar residues" evidence="1">
    <location>
        <begin position="310"/>
        <end position="330"/>
    </location>
</feature>
<feature type="non-terminal residue" evidence="3">
    <location>
        <position position="505"/>
    </location>
</feature>
<dbReference type="Gene3D" id="1.10.510.10">
    <property type="entry name" value="Transferase(Phosphotransferase) domain 1"/>
    <property type="match status" value="1"/>
</dbReference>
<feature type="region of interest" description="Disordered" evidence="1">
    <location>
        <begin position="291"/>
        <end position="340"/>
    </location>
</feature>
<protein>
    <recommendedName>
        <fullName evidence="2">Protein kinase domain-containing protein</fullName>
    </recommendedName>
</protein>
<feature type="domain" description="Protein kinase" evidence="2">
    <location>
        <begin position="16"/>
        <end position="284"/>
    </location>
</feature>
<feature type="non-terminal residue" evidence="3">
    <location>
        <position position="1"/>
    </location>
</feature>
<feature type="compositionally biased region" description="Polar residues" evidence="1">
    <location>
        <begin position="392"/>
        <end position="404"/>
    </location>
</feature>
<organism evidence="3 4">
    <name type="scientific">Marasmius crinis-equi</name>
    <dbReference type="NCBI Taxonomy" id="585013"/>
    <lineage>
        <taxon>Eukaryota</taxon>
        <taxon>Fungi</taxon>
        <taxon>Dikarya</taxon>
        <taxon>Basidiomycota</taxon>
        <taxon>Agaricomycotina</taxon>
        <taxon>Agaricomycetes</taxon>
        <taxon>Agaricomycetidae</taxon>
        <taxon>Agaricales</taxon>
        <taxon>Marasmiineae</taxon>
        <taxon>Marasmiaceae</taxon>
        <taxon>Marasmius</taxon>
    </lineage>
</organism>
<dbReference type="SUPFAM" id="SSF56112">
    <property type="entry name" value="Protein kinase-like (PK-like)"/>
    <property type="match status" value="1"/>
</dbReference>
<feature type="compositionally biased region" description="Low complexity" evidence="1">
    <location>
        <begin position="442"/>
        <end position="454"/>
    </location>
</feature>
<feature type="region of interest" description="Disordered" evidence="1">
    <location>
        <begin position="386"/>
        <end position="461"/>
    </location>
</feature>
<dbReference type="EMBL" id="JBAHYK010003746">
    <property type="protein sequence ID" value="KAL0563243.1"/>
    <property type="molecule type" value="Genomic_DNA"/>
</dbReference>
<dbReference type="PROSITE" id="PS00108">
    <property type="entry name" value="PROTEIN_KINASE_ST"/>
    <property type="match status" value="1"/>
</dbReference>
<dbReference type="InterPro" id="IPR001245">
    <property type="entry name" value="Ser-Thr/Tyr_kinase_cat_dom"/>
</dbReference>
<accession>A0ABR3EK55</accession>
<comment type="caution">
    <text evidence="3">The sequence shown here is derived from an EMBL/GenBank/DDBJ whole genome shotgun (WGS) entry which is preliminary data.</text>
</comment>
<name>A0ABR3EK55_9AGAR</name>
<dbReference type="PANTHER" id="PTHR44329">
    <property type="entry name" value="SERINE/THREONINE-PROTEIN KINASE TNNI3K-RELATED"/>
    <property type="match status" value="1"/>
</dbReference>
<proteinExistence type="predicted"/>
<dbReference type="Proteomes" id="UP001465976">
    <property type="component" value="Unassembled WGS sequence"/>
</dbReference>
<dbReference type="PROSITE" id="PS50011">
    <property type="entry name" value="PROTEIN_KINASE_DOM"/>
    <property type="match status" value="1"/>
</dbReference>
<dbReference type="InterPro" id="IPR008271">
    <property type="entry name" value="Ser/Thr_kinase_AS"/>
</dbReference>
<dbReference type="SMART" id="SM00220">
    <property type="entry name" value="S_TKc"/>
    <property type="match status" value="1"/>
</dbReference>
<evidence type="ECO:0000259" key="2">
    <source>
        <dbReference type="PROSITE" id="PS50011"/>
    </source>
</evidence>
<evidence type="ECO:0000313" key="3">
    <source>
        <dbReference type="EMBL" id="KAL0563243.1"/>
    </source>
</evidence>
<dbReference type="InterPro" id="IPR011009">
    <property type="entry name" value="Kinase-like_dom_sf"/>
</dbReference>
<dbReference type="Pfam" id="PF07714">
    <property type="entry name" value="PK_Tyr_Ser-Thr"/>
    <property type="match status" value="1"/>
</dbReference>